<dbReference type="InterPro" id="IPR047262">
    <property type="entry name" value="PRX-like1"/>
</dbReference>
<dbReference type="Gene3D" id="3.40.30.10">
    <property type="entry name" value="Glutaredoxin"/>
    <property type="match status" value="1"/>
</dbReference>
<dbReference type="Proteomes" id="UP000510721">
    <property type="component" value="Plasmid pEmeITTGR7c"/>
</dbReference>
<sequence>MPKTQSNPITLGTSAPDFILPDADGNLFKLDDFKGSPAVLVAFISNRCPFVVLIREELAKFAKEYAAKGLAVVAINANDASDHPEETLARIGEEVKAYGYGFPYLKDASQSVAKAYGAACTPDFFLYDGARQLAYHGQFDDARPGNGKPVTGADLRAAVDSVLKGESVSNQVPSIGCNIKWTAGNEPSWFSTAA</sequence>
<dbReference type="RefSeq" id="WP_180943690.1">
    <property type="nucleotide sequence ID" value="NZ_CP041241.1"/>
</dbReference>
<dbReference type="PROSITE" id="PS51352">
    <property type="entry name" value="THIOREDOXIN_2"/>
    <property type="match status" value="1"/>
</dbReference>
<dbReference type="EMBL" id="CP041241">
    <property type="protein sequence ID" value="QLL65229.1"/>
    <property type="molecule type" value="Genomic_DNA"/>
</dbReference>
<dbReference type="KEGG" id="emx:FKV68_28135"/>
<dbReference type="InterPro" id="IPR013766">
    <property type="entry name" value="Thioredoxin_domain"/>
</dbReference>
<reference evidence="1 2" key="1">
    <citation type="submission" date="2019-06" db="EMBL/GenBank/DDBJ databases">
        <title>Complete genome sequence of Ensifer mexicanus ITTG R7 isolated from nodules of Acacia angustissima (Mill.) Kuntze.</title>
        <authorList>
            <person name="Rincon-Rosales R."/>
            <person name="Rogel M.A."/>
            <person name="Guerrero G."/>
            <person name="Rincon-Molina C.I."/>
            <person name="Lopez-Lopez A."/>
            <person name="Martinez-Romero E."/>
        </authorList>
    </citation>
    <scope>NUCLEOTIDE SEQUENCE [LARGE SCALE GENOMIC DNA]</scope>
    <source>
        <strain evidence="1 2">ITTG R7</strain>
        <plasmid evidence="2">pemeittgr7c</plasmid>
    </source>
</reference>
<dbReference type="PANTHER" id="PTHR43640:SF1">
    <property type="entry name" value="THIOREDOXIN-DEPENDENT PEROXIREDOXIN"/>
    <property type="match status" value="1"/>
</dbReference>
<keyword evidence="1" id="KW-0614">Plasmid</keyword>
<dbReference type="CDD" id="cd02969">
    <property type="entry name" value="PRX_like1"/>
    <property type="match status" value="1"/>
</dbReference>
<dbReference type="GO" id="GO:0016491">
    <property type="term" value="F:oxidoreductase activity"/>
    <property type="evidence" value="ECO:0007669"/>
    <property type="project" value="InterPro"/>
</dbReference>
<name>A0A859R0S1_9HYPH</name>
<evidence type="ECO:0000313" key="1">
    <source>
        <dbReference type="EMBL" id="QLL65229.1"/>
    </source>
</evidence>
<dbReference type="SUPFAM" id="SSF52833">
    <property type="entry name" value="Thioredoxin-like"/>
    <property type="match status" value="1"/>
</dbReference>
<evidence type="ECO:0000313" key="2">
    <source>
        <dbReference type="Proteomes" id="UP000510721"/>
    </source>
</evidence>
<dbReference type="AlphaFoldDB" id="A0A859R0S1"/>
<protein>
    <submittedName>
        <fullName evidence="1">Thioredoxin family protein</fullName>
    </submittedName>
</protein>
<accession>A0A859R0S1</accession>
<dbReference type="Pfam" id="PF00578">
    <property type="entry name" value="AhpC-TSA"/>
    <property type="match status" value="1"/>
</dbReference>
<keyword evidence="2" id="KW-1185">Reference proteome</keyword>
<proteinExistence type="predicted"/>
<dbReference type="PANTHER" id="PTHR43640">
    <property type="entry name" value="OS07G0260300 PROTEIN"/>
    <property type="match status" value="1"/>
</dbReference>
<gene>
    <name evidence="1" type="ORF">FKV68_28135</name>
</gene>
<dbReference type="InterPro" id="IPR000866">
    <property type="entry name" value="AhpC/TSA"/>
</dbReference>
<organism evidence="1 2">
    <name type="scientific">Sinorhizobium mexicanum</name>
    <dbReference type="NCBI Taxonomy" id="375549"/>
    <lineage>
        <taxon>Bacteria</taxon>
        <taxon>Pseudomonadati</taxon>
        <taxon>Pseudomonadota</taxon>
        <taxon>Alphaproteobacteria</taxon>
        <taxon>Hyphomicrobiales</taxon>
        <taxon>Rhizobiaceae</taxon>
        <taxon>Sinorhizobium/Ensifer group</taxon>
        <taxon>Sinorhizobium</taxon>
    </lineage>
</organism>
<dbReference type="InterPro" id="IPR036249">
    <property type="entry name" value="Thioredoxin-like_sf"/>
</dbReference>
<geneLocation type="plasmid" evidence="2">
    <name>pemeittgr7c</name>
</geneLocation>
<dbReference type="GO" id="GO:0016209">
    <property type="term" value="F:antioxidant activity"/>
    <property type="evidence" value="ECO:0007669"/>
    <property type="project" value="InterPro"/>
</dbReference>